<evidence type="ECO:0000313" key="2">
    <source>
        <dbReference type="EMBL" id="MTH53343.1"/>
    </source>
</evidence>
<protein>
    <submittedName>
        <fullName evidence="2">AzlD domain-containing protein</fullName>
    </submittedName>
</protein>
<name>A0A7X2S447_9BACI</name>
<dbReference type="AlphaFoldDB" id="A0A7X2S447"/>
<dbReference type="Proteomes" id="UP000434639">
    <property type="component" value="Unassembled WGS sequence"/>
</dbReference>
<evidence type="ECO:0000313" key="3">
    <source>
        <dbReference type="Proteomes" id="UP000434639"/>
    </source>
</evidence>
<proteinExistence type="predicted"/>
<keyword evidence="3" id="KW-1185">Reference proteome</keyword>
<dbReference type="RefSeq" id="WP_155111866.1">
    <property type="nucleotide sequence ID" value="NZ_WMIB01000005.1"/>
</dbReference>
<dbReference type="InterPro" id="IPR008407">
    <property type="entry name" value="Brnchd-chn_aa_trnsp_AzlD"/>
</dbReference>
<dbReference type="Pfam" id="PF05437">
    <property type="entry name" value="AzlD"/>
    <property type="match status" value="1"/>
</dbReference>
<gene>
    <name evidence="2" type="ORF">GKZ89_07935</name>
</gene>
<dbReference type="OrthoDB" id="9811308at2"/>
<comment type="caution">
    <text evidence="2">The sequence shown here is derived from an EMBL/GenBank/DDBJ whole genome shotgun (WGS) entry which is preliminary data.</text>
</comment>
<keyword evidence="1" id="KW-0812">Transmembrane</keyword>
<keyword evidence="1" id="KW-0472">Membrane</keyword>
<organism evidence="2 3">
    <name type="scientific">Metabacillus mangrovi</name>
    <dbReference type="NCBI Taxonomy" id="1491830"/>
    <lineage>
        <taxon>Bacteria</taxon>
        <taxon>Bacillati</taxon>
        <taxon>Bacillota</taxon>
        <taxon>Bacilli</taxon>
        <taxon>Bacillales</taxon>
        <taxon>Bacillaceae</taxon>
        <taxon>Metabacillus</taxon>
    </lineage>
</organism>
<feature type="transmembrane region" description="Helical" evidence="1">
    <location>
        <begin position="45"/>
        <end position="67"/>
    </location>
</feature>
<dbReference type="EMBL" id="WMIB01000005">
    <property type="protein sequence ID" value="MTH53343.1"/>
    <property type="molecule type" value="Genomic_DNA"/>
</dbReference>
<evidence type="ECO:0000256" key="1">
    <source>
        <dbReference type="SAM" id="Phobius"/>
    </source>
</evidence>
<reference evidence="2 3" key="1">
    <citation type="journal article" date="2017" name="Int. J. Syst. Evol. Microbiol.">
        <title>Bacillus mangrovi sp. nov., isolated from a sediment sample from a mangrove forest.</title>
        <authorList>
            <person name="Gupta V."/>
            <person name="Singh P.K."/>
            <person name="Korpole S."/>
            <person name="Tanuku N.R.S."/>
            <person name="Pinnaka A.K."/>
        </authorList>
    </citation>
    <scope>NUCLEOTIDE SEQUENCE [LARGE SCALE GENOMIC DNA]</scope>
    <source>
        <strain evidence="2 3">KCTC 33872</strain>
    </source>
</reference>
<feature type="transmembrane region" description="Helical" evidence="1">
    <location>
        <begin position="5"/>
        <end position="25"/>
    </location>
</feature>
<sequence length="102" mass="10828">MDEKIVLIIIGMAVVTYIPRVVPFIAFRGSSLPPFLQNMLKNVPYAILGALIVPAIFMTSGGFYFGLAGAAAAFAAAYMGWNVIFTVLASILAVMGYSSIFG</sequence>
<keyword evidence="1" id="KW-1133">Transmembrane helix</keyword>
<feature type="transmembrane region" description="Helical" evidence="1">
    <location>
        <begin position="79"/>
        <end position="100"/>
    </location>
</feature>
<accession>A0A7X2S447</accession>